<sequence>MPYEVPRKVYSEHGAAGDDNHSNRPAVDHSPTTINSTRYLFTKHSLEVVVATVVHGAVFRKLHAVARQTRSFYNSDGNQLRREIQVHGAVFRKLHAVARQTRSFYNSDGNQLRREIQRRHIQF</sequence>
<feature type="region of interest" description="Disordered" evidence="1">
    <location>
        <begin position="13"/>
        <end position="32"/>
    </location>
</feature>
<dbReference type="AlphaFoldDB" id="A0AAW1N483"/>
<evidence type="ECO:0000256" key="1">
    <source>
        <dbReference type="SAM" id="MobiDB-lite"/>
    </source>
</evidence>
<comment type="caution">
    <text evidence="2">The sequence shown here is derived from an EMBL/GenBank/DDBJ whole genome shotgun (WGS) entry which is preliminary data.</text>
</comment>
<gene>
    <name evidence="2" type="ORF">QE152_g2004</name>
</gene>
<protein>
    <submittedName>
        <fullName evidence="2">Uncharacterized protein</fullName>
    </submittedName>
</protein>
<accession>A0AAW1N483</accession>
<feature type="compositionally biased region" description="Basic and acidic residues" evidence="1">
    <location>
        <begin position="13"/>
        <end position="22"/>
    </location>
</feature>
<dbReference type="EMBL" id="JASPKY010000013">
    <property type="protein sequence ID" value="KAK9753481.1"/>
    <property type="molecule type" value="Genomic_DNA"/>
</dbReference>
<evidence type="ECO:0000313" key="2">
    <source>
        <dbReference type="EMBL" id="KAK9753481.1"/>
    </source>
</evidence>
<reference evidence="2 3" key="1">
    <citation type="journal article" date="2024" name="BMC Genomics">
        <title>De novo assembly and annotation of Popillia japonica's genome with initial clues to its potential as an invasive pest.</title>
        <authorList>
            <person name="Cucini C."/>
            <person name="Boschi S."/>
            <person name="Funari R."/>
            <person name="Cardaioli E."/>
            <person name="Iannotti N."/>
            <person name="Marturano G."/>
            <person name="Paoli F."/>
            <person name="Bruttini M."/>
            <person name="Carapelli A."/>
            <person name="Frati F."/>
            <person name="Nardi F."/>
        </authorList>
    </citation>
    <scope>NUCLEOTIDE SEQUENCE [LARGE SCALE GENOMIC DNA]</scope>
    <source>
        <strain evidence="2">DMR45628</strain>
    </source>
</reference>
<keyword evidence="3" id="KW-1185">Reference proteome</keyword>
<dbReference type="Proteomes" id="UP001458880">
    <property type="component" value="Unassembled WGS sequence"/>
</dbReference>
<proteinExistence type="predicted"/>
<organism evidence="2 3">
    <name type="scientific">Popillia japonica</name>
    <name type="common">Japanese beetle</name>
    <dbReference type="NCBI Taxonomy" id="7064"/>
    <lineage>
        <taxon>Eukaryota</taxon>
        <taxon>Metazoa</taxon>
        <taxon>Ecdysozoa</taxon>
        <taxon>Arthropoda</taxon>
        <taxon>Hexapoda</taxon>
        <taxon>Insecta</taxon>
        <taxon>Pterygota</taxon>
        <taxon>Neoptera</taxon>
        <taxon>Endopterygota</taxon>
        <taxon>Coleoptera</taxon>
        <taxon>Polyphaga</taxon>
        <taxon>Scarabaeiformia</taxon>
        <taxon>Scarabaeidae</taxon>
        <taxon>Rutelinae</taxon>
        <taxon>Popillia</taxon>
    </lineage>
</organism>
<name>A0AAW1N483_POPJA</name>
<evidence type="ECO:0000313" key="3">
    <source>
        <dbReference type="Proteomes" id="UP001458880"/>
    </source>
</evidence>